<dbReference type="EMBL" id="JAWPEI010000008">
    <property type="protein sequence ID" value="KAK4719961.1"/>
    <property type="molecule type" value="Genomic_DNA"/>
</dbReference>
<feature type="compositionally biased region" description="Polar residues" evidence="1">
    <location>
        <begin position="266"/>
        <end position="280"/>
    </location>
</feature>
<dbReference type="AlphaFoldDB" id="A0AAV9L2V8"/>
<keyword evidence="4" id="KW-1185">Reference proteome</keyword>
<feature type="compositionally biased region" description="Acidic residues" evidence="1">
    <location>
        <begin position="287"/>
        <end position="301"/>
    </location>
</feature>
<evidence type="ECO:0000313" key="3">
    <source>
        <dbReference type="EMBL" id="KAK4719961.1"/>
    </source>
</evidence>
<feature type="region of interest" description="Disordered" evidence="1">
    <location>
        <begin position="219"/>
        <end position="318"/>
    </location>
</feature>
<reference evidence="3 4" key="1">
    <citation type="submission" date="2023-10" db="EMBL/GenBank/DDBJ databases">
        <title>Genome-Wide Identification Analysis in wild type Solanum Pinnatisectum Reveals Some Genes Defensing Phytophthora Infestans.</title>
        <authorList>
            <person name="Sun C."/>
        </authorList>
    </citation>
    <scope>NUCLEOTIDE SEQUENCE [LARGE SCALE GENOMIC DNA]</scope>
    <source>
        <strain evidence="3">LQN</strain>
        <tissue evidence="3">Leaf</tissue>
    </source>
</reference>
<feature type="region of interest" description="Disordered" evidence="1">
    <location>
        <begin position="174"/>
        <end position="207"/>
    </location>
</feature>
<dbReference type="PROSITE" id="PS51792">
    <property type="entry name" value="YIPPEE"/>
    <property type="match status" value="1"/>
</dbReference>
<gene>
    <name evidence="3" type="ORF">R3W88_018299</name>
</gene>
<feature type="compositionally biased region" description="Polar residues" evidence="1">
    <location>
        <begin position="194"/>
        <end position="207"/>
    </location>
</feature>
<evidence type="ECO:0000256" key="1">
    <source>
        <dbReference type="SAM" id="MobiDB-lite"/>
    </source>
</evidence>
<dbReference type="Proteomes" id="UP001311915">
    <property type="component" value="Unassembled WGS sequence"/>
</dbReference>
<feature type="domain" description="Yippee" evidence="2">
    <location>
        <begin position="40"/>
        <end position="138"/>
    </location>
</feature>
<organism evidence="3 4">
    <name type="scientific">Solanum pinnatisectum</name>
    <name type="common">tansyleaf nightshade</name>
    <dbReference type="NCBI Taxonomy" id="50273"/>
    <lineage>
        <taxon>Eukaryota</taxon>
        <taxon>Viridiplantae</taxon>
        <taxon>Streptophyta</taxon>
        <taxon>Embryophyta</taxon>
        <taxon>Tracheophyta</taxon>
        <taxon>Spermatophyta</taxon>
        <taxon>Magnoliopsida</taxon>
        <taxon>eudicotyledons</taxon>
        <taxon>Gunneridae</taxon>
        <taxon>Pentapetalae</taxon>
        <taxon>asterids</taxon>
        <taxon>lamiids</taxon>
        <taxon>Solanales</taxon>
        <taxon>Solanaceae</taxon>
        <taxon>Solanoideae</taxon>
        <taxon>Solaneae</taxon>
        <taxon>Solanum</taxon>
    </lineage>
</organism>
<name>A0AAV9L2V8_9SOLN</name>
<sequence length="318" mass="35448">MSRFGVSDHLINIRDCILCCLCENSSCIIEDFIPNVTILPASICLSTLNSVIFHVFVLYTLQADDLVYGGYFNRLLHYVVPINHQGYLEQLDGNTLLNIYCVQCRMRLGWQLVKTTQQSEHFVVGRYLMKLELLIYQNGETLHDTVFGVVNEQAPNDQEGDANEQVPNEQILGANDQNTDQDGDTNEQDHDQDGGTNEQNADQAKGVNQQAPYEQDLGANDQNAKQDGDANEQNTDEQDIGANDQNDEQHGDAKEQVPNKQDLGANDQNVEQDGGANSDQDGGANADQDEGSNEQDGDANEDLYFPSLKEKRRKKKFS</sequence>
<feature type="compositionally biased region" description="Basic and acidic residues" evidence="1">
    <location>
        <begin position="247"/>
        <end position="257"/>
    </location>
</feature>
<dbReference type="InterPro" id="IPR034751">
    <property type="entry name" value="Yippee"/>
</dbReference>
<accession>A0AAV9L2V8</accession>
<comment type="caution">
    <text evidence="3">The sequence shown here is derived from an EMBL/GenBank/DDBJ whole genome shotgun (WGS) entry which is preliminary data.</text>
</comment>
<evidence type="ECO:0000259" key="2">
    <source>
        <dbReference type="PROSITE" id="PS51792"/>
    </source>
</evidence>
<proteinExistence type="predicted"/>
<evidence type="ECO:0000313" key="4">
    <source>
        <dbReference type="Proteomes" id="UP001311915"/>
    </source>
</evidence>
<protein>
    <recommendedName>
        <fullName evidence="2">Yippee domain-containing protein</fullName>
    </recommendedName>
</protein>